<dbReference type="GO" id="GO:0000287">
    <property type="term" value="F:magnesium ion binding"/>
    <property type="evidence" value="ECO:0007669"/>
    <property type="project" value="UniProtKB-UniRule"/>
</dbReference>
<dbReference type="Proteomes" id="UP000252355">
    <property type="component" value="Unassembled WGS sequence"/>
</dbReference>
<comment type="function">
    <text evidence="2">Catalyzes the condensation of isopentenyl diphosphate (IPP) with allylic pyrophosphates generating different type of terpenoids.</text>
</comment>
<evidence type="ECO:0000313" key="3">
    <source>
        <dbReference type="EMBL" id="RCK80434.1"/>
    </source>
</evidence>
<dbReference type="CDD" id="cd00475">
    <property type="entry name" value="Cis_IPPS"/>
    <property type="match status" value="1"/>
</dbReference>
<feature type="binding site" evidence="2">
    <location>
        <begin position="35"/>
        <end position="38"/>
    </location>
    <ligand>
        <name>substrate</name>
    </ligand>
</feature>
<dbReference type="PROSITE" id="PS01066">
    <property type="entry name" value="UPP_SYNTHASE"/>
    <property type="match status" value="1"/>
</dbReference>
<dbReference type="InterPro" id="IPR001441">
    <property type="entry name" value="UPP_synth-like"/>
</dbReference>
<feature type="active site" description="Proton acceptor" evidence="2">
    <location>
        <position position="82"/>
    </location>
</feature>
<organism evidence="3 4">
    <name type="scientific">Candidatus Ozemobacter sibiricus</name>
    <dbReference type="NCBI Taxonomy" id="2268124"/>
    <lineage>
        <taxon>Bacteria</taxon>
        <taxon>Candidatus Ozemobacteria</taxon>
        <taxon>Candidatus Ozemobacterales</taxon>
        <taxon>Candidatus Ozemobacteraceae</taxon>
        <taxon>Candidatus Ozemobacter</taxon>
    </lineage>
</organism>
<dbReference type="InterPro" id="IPR036424">
    <property type="entry name" value="UPP_synth-like_sf"/>
</dbReference>
<accession>A0A367ZQK8</accession>
<feature type="binding site" evidence="2">
    <location>
        <position position="83"/>
    </location>
    <ligand>
        <name>substrate</name>
    </ligand>
</feature>
<feature type="binding site" evidence="2">
    <location>
        <position position="51"/>
    </location>
    <ligand>
        <name>substrate</name>
    </ligand>
</feature>
<feature type="binding site" evidence="2">
    <location>
        <begin position="204"/>
        <end position="206"/>
    </location>
    <ligand>
        <name>substrate</name>
    </ligand>
</feature>
<gene>
    <name evidence="3" type="ORF">OZSIB_3180</name>
</gene>
<dbReference type="GO" id="GO:0030145">
    <property type="term" value="F:manganese ion binding"/>
    <property type="evidence" value="ECO:0007669"/>
    <property type="project" value="TreeGrafter"/>
</dbReference>
<evidence type="ECO:0000256" key="2">
    <source>
        <dbReference type="HAMAP-Rule" id="MF_01139"/>
    </source>
</evidence>
<feature type="binding site" evidence="2">
    <location>
        <begin position="79"/>
        <end position="81"/>
    </location>
    <ligand>
        <name>substrate</name>
    </ligand>
</feature>
<dbReference type="PANTHER" id="PTHR10291:SF0">
    <property type="entry name" value="DEHYDRODOLICHYL DIPHOSPHATE SYNTHASE 2"/>
    <property type="match status" value="1"/>
</dbReference>
<keyword evidence="2" id="KW-0479">Metal-binding</keyword>
<feature type="active site" evidence="2">
    <location>
        <position position="34"/>
    </location>
</feature>
<dbReference type="FunFam" id="3.40.1180.10:FF:000001">
    <property type="entry name" value="(2E,6E)-farnesyl-diphosphate-specific ditrans,polycis-undecaprenyl-diphosphate synthase"/>
    <property type="match status" value="1"/>
</dbReference>
<dbReference type="HAMAP" id="MF_01139">
    <property type="entry name" value="ISPT"/>
    <property type="match status" value="1"/>
</dbReference>
<feature type="binding site" evidence="2">
    <location>
        <position position="47"/>
    </location>
    <ligand>
        <name>substrate</name>
    </ligand>
</feature>
<protein>
    <recommendedName>
        <fullName evidence="2">Isoprenyl transferase</fullName>
        <ecNumber evidence="2">2.5.1.-</ecNumber>
    </recommendedName>
</protein>
<feature type="binding site" evidence="2">
    <location>
        <position position="39"/>
    </location>
    <ligand>
        <name>substrate</name>
    </ligand>
</feature>
<dbReference type="Gene3D" id="3.40.1180.10">
    <property type="entry name" value="Decaprenyl diphosphate synthase-like"/>
    <property type="match status" value="1"/>
</dbReference>
<comment type="similarity">
    <text evidence="2">Belongs to the UPP synthase family.</text>
</comment>
<dbReference type="EMBL" id="QOQW01000006">
    <property type="protein sequence ID" value="RCK80434.1"/>
    <property type="molecule type" value="Genomic_DNA"/>
</dbReference>
<dbReference type="Pfam" id="PF01255">
    <property type="entry name" value="Prenyltransf"/>
    <property type="match status" value="1"/>
</dbReference>
<proteinExistence type="inferred from homology"/>
<feature type="binding site" evidence="2">
    <location>
        <position position="198"/>
    </location>
    <ligand>
        <name>substrate</name>
    </ligand>
</feature>
<name>A0A367ZQK8_9BACT</name>
<comment type="caution">
    <text evidence="3">The sequence shown here is derived from an EMBL/GenBank/DDBJ whole genome shotgun (WGS) entry which is preliminary data.</text>
</comment>
<reference evidence="3 4" key="1">
    <citation type="submission" date="2018-05" db="EMBL/GenBank/DDBJ databases">
        <title>A metagenomic window into the 2 km-deep terrestrial subsurface aquifer revealed taxonomically and functionally diverse microbial community comprising novel uncultured bacterial lineages.</title>
        <authorList>
            <person name="Kadnikov V.V."/>
            <person name="Mardanov A.V."/>
            <person name="Beletsky A.V."/>
            <person name="Banks D."/>
            <person name="Pimenov N.V."/>
            <person name="Frank Y.A."/>
            <person name="Karnachuk O.V."/>
            <person name="Ravin N.V."/>
        </authorList>
    </citation>
    <scope>NUCLEOTIDE SEQUENCE [LARGE SCALE GENOMIC DNA]</scope>
    <source>
        <strain evidence="3">BY5</strain>
    </source>
</reference>
<dbReference type="NCBIfam" id="TIGR00055">
    <property type="entry name" value="uppS"/>
    <property type="match status" value="1"/>
</dbReference>
<feature type="binding site" evidence="2">
    <location>
        <position position="85"/>
    </location>
    <ligand>
        <name>substrate</name>
    </ligand>
</feature>
<dbReference type="GO" id="GO:0016094">
    <property type="term" value="P:polyprenol biosynthetic process"/>
    <property type="evidence" value="ECO:0007669"/>
    <property type="project" value="TreeGrafter"/>
</dbReference>
<comment type="subunit">
    <text evidence="2">Homodimer.</text>
</comment>
<dbReference type="EC" id="2.5.1.-" evidence="2"/>
<feature type="binding site" evidence="2">
    <location>
        <position position="34"/>
    </location>
    <ligand>
        <name>Mg(2+)</name>
        <dbReference type="ChEBI" id="CHEBI:18420"/>
    </ligand>
</feature>
<dbReference type="AlphaFoldDB" id="A0A367ZQK8"/>
<keyword evidence="1 2" id="KW-0808">Transferase</keyword>
<evidence type="ECO:0000313" key="4">
    <source>
        <dbReference type="Proteomes" id="UP000252355"/>
    </source>
</evidence>
<keyword evidence="2" id="KW-0460">Magnesium</keyword>
<dbReference type="GO" id="GO:0005829">
    <property type="term" value="C:cytosol"/>
    <property type="evidence" value="ECO:0007669"/>
    <property type="project" value="TreeGrafter"/>
</dbReference>
<sequence>MTDTLFPERERLREELTAAVRAHPVPAHIGIIMDGNGRWAKQRGWSRIRGHQMGARRVDSIVRAADRLGVRYLTLYAFSVENWARPSFEVSALMRLFRTYIVRKRAALHAENARFRLLGRREGLAPEILEEARQSTELMKNNTGLTLNLCINYGGRAEIVDAVKKIVADGLRPEDVTEEAIARRLYAPDLPDPDLIIRTSGEMRISNFLLWECAYSELYVTDVMWPDFDEVELLRAIQSYQNRERRFGKISEQLGNRR</sequence>
<dbReference type="NCBIfam" id="NF011405">
    <property type="entry name" value="PRK14830.1"/>
    <property type="match status" value="1"/>
</dbReference>
<dbReference type="InterPro" id="IPR018520">
    <property type="entry name" value="UPP_synth-like_CS"/>
</dbReference>
<dbReference type="GO" id="GO:0008834">
    <property type="term" value="F:ditrans,polycis-undecaprenyl-diphosphate synthase [(2E,6E)-farnesyl-diphosphate specific] activity"/>
    <property type="evidence" value="ECO:0007669"/>
    <property type="project" value="TreeGrafter"/>
</dbReference>
<dbReference type="PANTHER" id="PTHR10291">
    <property type="entry name" value="DEHYDRODOLICHYL DIPHOSPHATE SYNTHASE FAMILY MEMBER"/>
    <property type="match status" value="1"/>
</dbReference>
<evidence type="ECO:0000256" key="1">
    <source>
        <dbReference type="ARBA" id="ARBA00022679"/>
    </source>
</evidence>
<feature type="binding site" evidence="2">
    <location>
        <position position="217"/>
    </location>
    <ligand>
        <name>Mg(2+)</name>
        <dbReference type="ChEBI" id="CHEBI:18420"/>
    </ligand>
</feature>
<dbReference type="SUPFAM" id="SSF64005">
    <property type="entry name" value="Undecaprenyl diphosphate synthase"/>
    <property type="match status" value="1"/>
</dbReference>
<comment type="cofactor">
    <cofactor evidence="2">
        <name>Mg(2+)</name>
        <dbReference type="ChEBI" id="CHEBI:18420"/>
    </cofactor>
    <text evidence="2">Binds 2 magnesium ions per subunit.</text>
</comment>